<reference evidence="1 2" key="1">
    <citation type="submission" date="2019-11" db="EMBL/GenBank/DDBJ databases">
        <authorList>
            <person name="Yuan L."/>
        </authorList>
    </citation>
    <scope>NUCLEOTIDE SEQUENCE [LARGE SCALE GENOMIC DNA]</scope>
    <source>
        <strain evidence="1 2">TRM43335</strain>
    </source>
</reference>
<accession>A0A6G2BEG9</accession>
<protein>
    <submittedName>
        <fullName evidence="1">Uncharacterized protein</fullName>
    </submittedName>
</protein>
<gene>
    <name evidence="1" type="ORF">F0L17_14525</name>
</gene>
<proteinExistence type="predicted"/>
<organism evidence="1 2">
    <name type="scientific">Streptomyces taklimakanensis</name>
    <dbReference type="NCBI Taxonomy" id="2569853"/>
    <lineage>
        <taxon>Bacteria</taxon>
        <taxon>Bacillati</taxon>
        <taxon>Actinomycetota</taxon>
        <taxon>Actinomycetes</taxon>
        <taxon>Kitasatosporales</taxon>
        <taxon>Streptomycetaceae</taxon>
        <taxon>Streptomyces</taxon>
    </lineage>
</organism>
<dbReference type="Proteomes" id="UP000473014">
    <property type="component" value="Unassembled WGS sequence"/>
</dbReference>
<sequence length="79" mass="8648">MSGLSHTEHLHGTVYIVATDATSAKVQLGRYLKGSTSHYSVHNDAETARQEAKNYASPRDVFTATVDIRRGVATDQNED</sequence>
<evidence type="ECO:0000313" key="2">
    <source>
        <dbReference type="Proteomes" id="UP000473014"/>
    </source>
</evidence>
<dbReference type="AlphaFoldDB" id="A0A6G2BEG9"/>
<name>A0A6G2BEG9_9ACTN</name>
<keyword evidence="2" id="KW-1185">Reference proteome</keyword>
<evidence type="ECO:0000313" key="1">
    <source>
        <dbReference type="EMBL" id="MTE20302.1"/>
    </source>
</evidence>
<dbReference type="EMBL" id="WIXO01000001">
    <property type="protein sequence ID" value="MTE20302.1"/>
    <property type="molecule type" value="Genomic_DNA"/>
</dbReference>
<dbReference type="RefSeq" id="WP_155071413.1">
    <property type="nucleotide sequence ID" value="NZ_WIXO01000001.1"/>
</dbReference>
<comment type="caution">
    <text evidence="1">The sequence shown here is derived from an EMBL/GenBank/DDBJ whole genome shotgun (WGS) entry which is preliminary data.</text>
</comment>